<dbReference type="GO" id="GO:0003700">
    <property type="term" value="F:DNA-binding transcription factor activity"/>
    <property type="evidence" value="ECO:0007669"/>
    <property type="project" value="InterPro"/>
</dbReference>
<protein>
    <submittedName>
        <fullName evidence="5">Winged helix-turn-helix transcriptional regulator</fullName>
    </submittedName>
</protein>
<evidence type="ECO:0000259" key="4">
    <source>
        <dbReference type="PROSITE" id="PS50995"/>
    </source>
</evidence>
<dbReference type="PANTHER" id="PTHR42756">
    <property type="entry name" value="TRANSCRIPTIONAL REGULATOR, MARR"/>
    <property type="match status" value="1"/>
</dbReference>
<dbReference type="SUPFAM" id="SSF46785">
    <property type="entry name" value="Winged helix' DNA-binding domain"/>
    <property type="match status" value="1"/>
</dbReference>
<dbReference type="RefSeq" id="WP_154497437.1">
    <property type="nucleotide sequence ID" value="NZ_VUMU01000016.1"/>
</dbReference>
<dbReference type="PANTHER" id="PTHR42756:SF1">
    <property type="entry name" value="TRANSCRIPTIONAL REPRESSOR OF EMRAB OPERON"/>
    <property type="match status" value="1"/>
</dbReference>
<dbReference type="InterPro" id="IPR036388">
    <property type="entry name" value="WH-like_DNA-bd_sf"/>
</dbReference>
<dbReference type="Pfam" id="PF12802">
    <property type="entry name" value="MarR_2"/>
    <property type="match status" value="1"/>
</dbReference>
<organism evidence="5 6">
    <name type="scientific">Waltera intestinalis</name>
    <dbReference type="NCBI Taxonomy" id="2606635"/>
    <lineage>
        <taxon>Bacteria</taxon>
        <taxon>Bacillati</taxon>
        <taxon>Bacillota</taxon>
        <taxon>Clostridia</taxon>
        <taxon>Lachnospirales</taxon>
        <taxon>Lachnospiraceae</taxon>
        <taxon>Waltera</taxon>
    </lineage>
</organism>
<keyword evidence="3" id="KW-0804">Transcription</keyword>
<reference evidence="5 6" key="1">
    <citation type="submission" date="2019-08" db="EMBL/GenBank/DDBJ databases">
        <title>In-depth cultivation of the pig gut microbiome towards novel bacterial diversity and tailored functional studies.</title>
        <authorList>
            <person name="Wylensek D."/>
            <person name="Hitch T.C.A."/>
            <person name="Clavel T."/>
        </authorList>
    </citation>
    <scope>NUCLEOTIDE SEQUENCE [LARGE SCALE GENOMIC DNA]</scope>
    <source>
        <strain evidence="5 6">WCA3-601-WT-6H</strain>
    </source>
</reference>
<dbReference type="GO" id="GO:0003677">
    <property type="term" value="F:DNA binding"/>
    <property type="evidence" value="ECO:0007669"/>
    <property type="project" value="UniProtKB-KW"/>
</dbReference>
<evidence type="ECO:0000313" key="6">
    <source>
        <dbReference type="Proteomes" id="UP000476055"/>
    </source>
</evidence>
<evidence type="ECO:0000313" key="5">
    <source>
        <dbReference type="EMBL" id="MST58874.1"/>
    </source>
</evidence>
<dbReference type="InterPro" id="IPR000835">
    <property type="entry name" value="HTH_MarR-typ"/>
</dbReference>
<dbReference type="EMBL" id="VUMU01000016">
    <property type="protein sequence ID" value="MST58874.1"/>
    <property type="molecule type" value="Genomic_DNA"/>
</dbReference>
<dbReference type="Gene3D" id="1.10.10.10">
    <property type="entry name" value="Winged helix-like DNA-binding domain superfamily/Winged helix DNA-binding domain"/>
    <property type="match status" value="1"/>
</dbReference>
<feature type="domain" description="HTH marR-type" evidence="4">
    <location>
        <begin position="2"/>
        <end position="139"/>
    </location>
</feature>
<proteinExistence type="predicted"/>
<evidence type="ECO:0000256" key="2">
    <source>
        <dbReference type="ARBA" id="ARBA00023125"/>
    </source>
</evidence>
<dbReference type="AlphaFoldDB" id="A0A6L5YKC7"/>
<keyword evidence="2" id="KW-0238">DNA-binding</keyword>
<dbReference type="Proteomes" id="UP000476055">
    <property type="component" value="Unassembled WGS sequence"/>
</dbReference>
<evidence type="ECO:0000256" key="1">
    <source>
        <dbReference type="ARBA" id="ARBA00023015"/>
    </source>
</evidence>
<dbReference type="InterPro" id="IPR036390">
    <property type="entry name" value="WH_DNA-bd_sf"/>
</dbReference>
<accession>A0A6L5YKC7</accession>
<keyword evidence="6" id="KW-1185">Reference proteome</keyword>
<name>A0A6L5YKC7_9FIRM</name>
<gene>
    <name evidence="5" type="ORF">FYJ59_11605</name>
</gene>
<comment type="caution">
    <text evidence="5">The sequence shown here is derived from an EMBL/GenBank/DDBJ whole genome shotgun (WGS) entry which is preliminary data.</text>
</comment>
<keyword evidence="1" id="KW-0805">Transcription regulation</keyword>
<dbReference type="PROSITE" id="PS50995">
    <property type="entry name" value="HTH_MARR_2"/>
    <property type="match status" value="1"/>
</dbReference>
<sequence>MQDRFERFVVSITELHRYLQKLKELEMGQLDLKAGYTMCLYYLGKHPEGLTATQLTELCKEDKAAISRTLSQLSAKGLVSCELPENKRSYRTLYYLTEKGSTVVKKIGSRIYSALAHGGDGMTEEQRVNLYDSLERISHNLEQYLAEFPSEHPQKK</sequence>
<evidence type="ECO:0000256" key="3">
    <source>
        <dbReference type="ARBA" id="ARBA00023163"/>
    </source>
</evidence>